<evidence type="ECO:0000256" key="7">
    <source>
        <dbReference type="ARBA" id="ARBA00023239"/>
    </source>
</evidence>
<comment type="function">
    <text evidence="9">Catalyzes an early step in the biosynthesis of tetrapyrroles. Binds two molecules of 5-aminolevulinate per subunit, each at a distinct site, and catalyzes their condensation to form porphobilinogen.</text>
</comment>
<evidence type="ECO:0000256" key="3">
    <source>
        <dbReference type="ARBA" id="ARBA00012053"/>
    </source>
</evidence>
<evidence type="ECO:0000256" key="5">
    <source>
        <dbReference type="ARBA" id="ARBA00023133"/>
    </source>
</evidence>
<comment type="catalytic activity">
    <reaction evidence="11">
        <text>2 5-aminolevulinate = porphobilinogen + 2 H2O + H(+)</text>
        <dbReference type="Rhea" id="RHEA:24064"/>
        <dbReference type="ChEBI" id="CHEBI:15377"/>
        <dbReference type="ChEBI" id="CHEBI:15378"/>
        <dbReference type="ChEBI" id="CHEBI:58126"/>
        <dbReference type="ChEBI" id="CHEBI:356416"/>
        <dbReference type="EC" id="4.2.1.24"/>
    </reaction>
</comment>
<keyword evidence="4" id="KW-0021">Allosteric enzyme</keyword>
<comment type="similarity">
    <text evidence="2">Belongs to the ALAD family.</text>
</comment>
<keyword evidence="12" id="KW-1185">Reference proteome</keyword>
<dbReference type="InterPro" id="IPR001731">
    <property type="entry name" value="ALAD"/>
</dbReference>
<sequence>MFVRSYNEWSLYFNYANKLSPRYASSLYGPFREALDSNPRFGDKKTIHQMNPVDYREALIETREDESEGADILLVSCVFCILGKNLLGGRV</sequence>
<dbReference type="GeneID" id="111489482"/>
<evidence type="ECO:0000313" key="13">
    <source>
        <dbReference type="RefSeq" id="XP_022993491.1"/>
    </source>
</evidence>
<proteinExistence type="inferred from homology"/>
<dbReference type="InterPro" id="IPR013785">
    <property type="entry name" value="Aldolase_TIM"/>
</dbReference>
<dbReference type="PANTHER" id="PTHR11458:SF0">
    <property type="entry name" value="DELTA-AMINOLEVULINIC ACID DEHYDRATASE"/>
    <property type="match status" value="1"/>
</dbReference>
<evidence type="ECO:0000256" key="1">
    <source>
        <dbReference type="ARBA" id="ARBA00004694"/>
    </source>
</evidence>
<gene>
    <name evidence="13" type="primary">LOC111489482</name>
</gene>
<dbReference type="EC" id="4.2.1.24" evidence="3"/>
<dbReference type="RefSeq" id="XP_022993491.1">
    <property type="nucleotide sequence ID" value="XM_023137723.1"/>
</dbReference>
<dbReference type="Pfam" id="PF00490">
    <property type="entry name" value="ALAD"/>
    <property type="match status" value="1"/>
</dbReference>
<evidence type="ECO:0000256" key="2">
    <source>
        <dbReference type="ARBA" id="ARBA00008055"/>
    </source>
</evidence>
<accession>A0A6J1JWG8</accession>
<dbReference type="GO" id="GO:0004655">
    <property type="term" value="F:porphobilinogen synthase activity"/>
    <property type="evidence" value="ECO:0007669"/>
    <property type="project" value="UniProtKB-EC"/>
</dbReference>
<name>A0A6J1JWG8_CUCMA</name>
<evidence type="ECO:0000256" key="9">
    <source>
        <dbReference type="ARBA" id="ARBA00025628"/>
    </source>
</evidence>
<reference evidence="13" key="1">
    <citation type="submission" date="2025-08" db="UniProtKB">
        <authorList>
            <consortium name="RefSeq"/>
        </authorList>
    </citation>
    <scope>IDENTIFICATION</scope>
    <source>
        <tissue evidence="13">Young leaves</tissue>
    </source>
</reference>
<dbReference type="GO" id="GO:0015995">
    <property type="term" value="P:chlorophyll biosynthetic process"/>
    <property type="evidence" value="ECO:0007669"/>
    <property type="project" value="UniProtKB-KW"/>
</dbReference>
<organism evidence="12 13">
    <name type="scientific">Cucurbita maxima</name>
    <name type="common">Pumpkin</name>
    <name type="synonym">Winter squash</name>
    <dbReference type="NCBI Taxonomy" id="3661"/>
    <lineage>
        <taxon>Eukaryota</taxon>
        <taxon>Viridiplantae</taxon>
        <taxon>Streptophyta</taxon>
        <taxon>Embryophyta</taxon>
        <taxon>Tracheophyta</taxon>
        <taxon>Spermatophyta</taxon>
        <taxon>Magnoliopsida</taxon>
        <taxon>eudicotyledons</taxon>
        <taxon>Gunneridae</taxon>
        <taxon>Pentapetalae</taxon>
        <taxon>rosids</taxon>
        <taxon>fabids</taxon>
        <taxon>Cucurbitales</taxon>
        <taxon>Cucurbitaceae</taxon>
        <taxon>Cucurbiteae</taxon>
        <taxon>Cucurbita</taxon>
    </lineage>
</organism>
<keyword evidence="5" id="KW-0350">Heme biosynthesis</keyword>
<comment type="pathway">
    <text evidence="1">Porphyrin-containing compound metabolism; protoporphyrin-IX biosynthesis; coproporphyrinogen-III from 5-aminolevulinate: step 1/4.</text>
</comment>
<evidence type="ECO:0000313" key="12">
    <source>
        <dbReference type="Proteomes" id="UP000504608"/>
    </source>
</evidence>
<dbReference type="GO" id="GO:0005829">
    <property type="term" value="C:cytosol"/>
    <property type="evidence" value="ECO:0007669"/>
    <property type="project" value="TreeGrafter"/>
</dbReference>
<evidence type="ECO:0000256" key="11">
    <source>
        <dbReference type="ARBA" id="ARBA00047651"/>
    </source>
</evidence>
<dbReference type="AlphaFoldDB" id="A0A6J1JWG8"/>
<keyword evidence="8" id="KW-0627">Porphyrin biosynthesis</keyword>
<dbReference type="GO" id="GO:0006782">
    <property type="term" value="P:protoporphyrinogen IX biosynthetic process"/>
    <property type="evidence" value="ECO:0007669"/>
    <property type="project" value="UniProtKB-UniPathway"/>
</dbReference>
<dbReference type="KEGG" id="cmax:111489482"/>
<dbReference type="Proteomes" id="UP000504608">
    <property type="component" value="Unplaced"/>
</dbReference>
<dbReference type="SUPFAM" id="SSF51569">
    <property type="entry name" value="Aldolase"/>
    <property type="match status" value="1"/>
</dbReference>
<evidence type="ECO:0000256" key="6">
    <source>
        <dbReference type="ARBA" id="ARBA00023171"/>
    </source>
</evidence>
<dbReference type="UniPathway" id="UPA00251">
    <property type="reaction ID" value="UER00318"/>
</dbReference>
<evidence type="ECO:0000256" key="8">
    <source>
        <dbReference type="ARBA" id="ARBA00023244"/>
    </source>
</evidence>
<keyword evidence="7" id="KW-0456">Lyase</keyword>
<evidence type="ECO:0000256" key="4">
    <source>
        <dbReference type="ARBA" id="ARBA00022533"/>
    </source>
</evidence>
<dbReference type="OrthoDB" id="1530at2759"/>
<keyword evidence="6" id="KW-0149">Chlorophyll biosynthesis</keyword>
<protein>
    <recommendedName>
        <fullName evidence="3">porphobilinogen synthase</fullName>
        <ecNumber evidence="3">4.2.1.24</ecNumber>
    </recommendedName>
    <alternativeName>
        <fullName evidence="10">Porphobilinogen synthase</fullName>
    </alternativeName>
</protein>
<dbReference type="GO" id="GO:0008270">
    <property type="term" value="F:zinc ion binding"/>
    <property type="evidence" value="ECO:0007669"/>
    <property type="project" value="TreeGrafter"/>
</dbReference>
<dbReference type="PANTHER" id="PTHR11458">
    <property type="entry name" value="DELTA-AMINOLEVULINIC ACID DEHYDRATASE"/>
    <property type="match status" value="1"/>
</dbReference>
<evidence type="ECO:0000256" key="10">
    <source>
        <dbReference type="ARBA" id="ARBA00032837"/>
    </source>
</evidence>
<dbReference type="Gene3D" id="3.20.20.70">
    <property type="entry name" value="Aldolase class I"/>
    <property type="match status" value="1"/>
</dbReference>